<dbReference type="AlphaFoldDB" id="A0A453GB75"/>
<reference evidence="2" key="3">
    <citation type="journal article" date="2017" name="Nature">
        <title>Genome sequence of the progenitor of the wheat D genome Aegilops tauschii.</title>
        <authorList>
            <person name="Luo M.C."/>
            <person name="Gu Y.Q."/>
            <person name="Puiu D."/>
            <person name="Wang H."/>
            <person name="Twardziok S.O."/>
            <person name="Deal K.R."/>
            <person name="Huo N."/>
            <person name="Zhu T."/>
            <person name="Wang L."/>
            <person name="Wang Y."/>
            <person name="McGuire P.E."/>
            <person name="Liu S."/>
            <person name="Long H."/>
            <person name="Ramasamy R.K."/>
            <person name="Rodriguez J.C."/>
            <person name="Van S.L."/>
            <person name="Yuan L."/>
            <person name="Wang Z."/>
            <person name="Xia Z."/>
            <person name="Xiao L."/>
            <person name="Anderson O.D."/>
            <person name="Ouyang S."/>
            <person name="Liang Y."/>
            <person name="Zimin A.V."/>
            <person name="Pertea G."/>
            <person name="Qi P."/>
            <person name="Bennetzen J.L."/>
            <person name="Dai X."/>
            <person name="Dawson M.W."/>
            <person name="Muller H.G."/>
            <person name="Kugler K."/>
            <person name="Rivarola-Duarte L."/>
            <person name="Spannagl M."/>
            <person name="Mayer K.F.X."/>
            <person name="Lu F.H."/>
            <person name="Bevan M.W."/>
            <person name="Leroy P."/>
            <person name="Li P."/>
            <person name="You F.M."/>
            <person name="Sun Q."/>
            <person name="Liu Z."/>
            <person name="Lyons E."/>
            <person name="Wicker T."/>
            <person name="Salzberg S.L."/>
            <person name="Devos K.M."/>
            <person name="Dvorak J."/>
        </authorList>
    </citation>
    <scope>NUCLEOTIDE SEQUENCE [LARGE SCALE GENOMIC DNA]</scope>
    <source>
        <strain evidence="2">cv. AL8/78</strain>
    </source>
</reference>
<reference evidence="2" key="5">
    <citation type="journal article" date="2021" name="G3 (Bethesda)">
        <title>Aegilops tauschii genome assembly Aet v5.0 features greater sequence contiguity and improved annotation.</title>
        <authorList>
            <person name="Wang L."/>
            <person name="Zhu T."/>
            <person name="Rodriguez J.C."/>
            <person name="Deal K.R."/>
            <person name="Dubcovsky J."/>
            <person name="McGuire P.E."/>
            <person name="Lux T."/>
            <person name="Spannagl M."/>
            <person name="Mayer K.F.X."/>
            <person name="Baldrich P."/>
            <person name="Meyers B.C."/>
            <person name="Huo N."/>
            <person name="Gu Y.Q."/>
            <person name="Zhou H."/>
            <person name="Devos K.M."/>
            <person name="Bennetzen J.L."/>
            <person name="Unver T."/>
            <person name="Budak H."/>
            <person name="Gulick P.J."/>
            <person name="Galiba G."/>
            <person name="Kalapos B."/>
            <person name="Nelson D.R."/>
            <person name="Li P."/>
            <person name="You F.M."/>
            <person name="Luo M.C."/>
            <person name="Dvorak J."/>
        </authorList>
    </citation>
    <scope>NUCLEOTIDE SEQUENCE [LARGE SCALE GENOMIC DNA]</scope>
    <source>
        <strain evidence="2">cv. AL8/78</strain>
    </source>
</reference>
<evidence type="ECO:0000313" key="3">
    <source>
        <dbReference type="Proteomes" id="UP000015105"/>
    </source>
</evidence>
<keyword evidence="3" id="KW-1185">Reference proteome</keyword>
<reference evidence="2" key="4">
    <citation type="submission" date="2019-03" db="UniProtKB">
        <authorList>
            <consortium name="EnsemblPlants"/>
        </authorList>
    </citation>
    <scope>IDENTIFICATION</scope>
</reference>
<dbReference type="EnsemblPlants" id="AET3Gv20945700.3">
    <property type="protein sequence ID" value="AET3Gv20945700.3"/>
    <property type="gene ID" value="AET3Gv20945700"/>
</dbReference>
<accession>A0A453GB75</accession>
<evidence type="ECO:0000256" key="1">
    <source>
        <dbReference type="SAM" id="MobiDB-lite"/>
    </source>
</evidence>
<reference evidence="3" key="2">
    <citation type="journal article" date="2017" name="Nat. Plants">
        <title>The Aegilops tauschii genome reveals multiple impacts of transposons.</title>
        <authorList>
            <person name="Zhao G."/>
            <person name="Zou C."/>
            <person name="Li K."/>
            <person name="Wang K."/>
            <person name="Li T."/>
            <person name="Gao L."/>
            <person name="Zhang X."/>
            <person name="Wang H."/>
            <person name="Yang Z."/>
            <person name="Liu X."/>
            <person name="Jiang W."/>
            <person name="Mao L."/>
            <person name="Kong X."/>
            <person name="Jiao Y."/>
            <person name="Jia J."/>
        </authorList>
    </citation>
    <scope>NUCLEOTIDE SEQUENCE [LARGE SCALE GENOMIC DNA]</scope>
    <source>
        <strain evidence="3">cv. AL8/78</strain>
    </source>
</reference>
<name>A0A453GB75_AEGTS</name>
<proteinExistence type="predicted"/>
<reference evidence="3" key="1">
    <citation type="journal article" date="2014" name="Science">
        <title>Ancient hybridizations among the ancestral genomes of bread wheat.</title>
        <authorList>
            <consortium name="International Wheat Genome Sequencing Consortium,"/>
            <person name="Marcussen T."/>
            <person name="Sandve S.R."/>
            <person name="Heier L."/>
            <person name="Spannagl M."/>
            <person name="Pfeifer M."/>
            <person name="Jakobsen K.S."/>
            <person name="Wulff B.B."/>
            <person name="Steuernagel B."/>
            <person name="Mayer K.F."/>
            <person name="Olsen O.A."/>
        </authorList>
    </citation>
    <scope>NUCLEOTIDE SEQUENCE [LARGE SCALE GENOMIC DNA]</scope>
    <source>
        <strain evidence="3">cv. AL8/78</strain>
    </source>
</reference>
<dbReference type="Proteomes" id="UP000015105">
    <property type="component" value="Chromosome 3D"/>
</dbReference>
<sequence>MAAVPGRVPEDRVRLIIDPAGSAKEMTAVAHSCGSVAPRSSSTGGGPSLGSHKEGSCRSDCNFIWLVSPRLV</sequence>
<evidence type="ECO:0000313" key="2">
    <source>
        <dbReference type="EnsemblPlants" id="AET3Gv20945700.3"/>
    </source>
</evidence>
<organism evidence="2 3">
    <name type="scientific">Aegilops tauschii subsp. strangulata</name>
    <name type="common">Goatgrass</name>
    <dbReference type="NCBI Taxonomy" id="200361"/>
    <lineage>
        <taxon>Eukaryota</taxon>
        <taxon>Viridiplantae</taxon>
        <taxon>Streptophyta</taxon>
        <taxon>Embryophyta</taxon>
        <taxon>Tracheophyta</taxon>
        <taxon>Spermatophyta</taxon>
        <taxon>Magnoliopsida</taxon>
        <taxon>Liliopsida</taxon>
        <taxon>Poales</taxon>
        <taxon>Poaceae</taxon>
        <taxon>BOP clade</taxon>
        <taxon>Pooideae</taxon>
        <taxon>Triticodae</taxon>
        <taxon>Triticeae</taxon>
        <taxon>Triticinae</taxon>
        <taxon>Aegilops</taxon>
    </lineage>
</organism>
<protein>
    <submittedName>
        <fullName evidence="2">Uncharacterized protein</fullName>
    </submittedName>
</protein>
<dbReference type="Gramene" id="AET3Gv20945700.3">
    <property type="protein sequence ID" value="AET3Gv20945700.3"/>
    <property type="gene ID" value="AET3Gv20945700"/>
</dbReference>
<feature type="region of interest" description="Disordered" evidence="1">
    <location>
        <begin position="34"/>
        <end position="56"/>
    </location>
</feature>